<dbReference type="Proteomes" id="UP000023152">
    <property type="component" value="Unassembled WGS sequence"/>
</dbReference>
<name>X6PA29_RETFI</name>
<reference evidence="1 2" key="1">
    <citation type="journal article" date="2013" name="Curr. Biol.">
        <title>The Genome of the Foraminiferan Reticulomyxa filosa.</title>
        <authorList>
            <person name="Glockner G."/>
            <person name="Hulsmann N."/>
            <person name="Schleicher M."/>
            <person name="Noegel A.A."/>
            <person name="Eichinger L."/>
            <person name="Gallinger C."/>
            <person name="Pawlowski J."/>
            <person name="Sierra R."/>
            <person name="Euteneuer U."/>
            <person name="Pillet L."/>
            <person name="Moustafa A."/>
            <person name="Platzer M."/>
            <person name="Groth M."/>
            <person name="Szafranski K."/>
            <person name="Schliwa M."/>
        </authorList>
    </citation>
    <scope>NUCLEOTIDE SEQUENCE [LARGE SCALE GENOMIC DNA]</scope>
</reference>
<proteinExistence type="predicted"/>
<dbReference type="AlphaFoldDB" id="X6PA29"/>
<protein>
    <submittedName>
        <fullName evidence="1">Uncharacterized protein</fullName>
    </submittedName>
</protein>
<evidence type="ECO:0000313" key="1">
    <source>
        <dbReference type="EMBL" id="ETO34988.1"/>
    </source>
</evidence>
<sequence>MFWNSTSLQQQHHLLTLFKCFGNQIETTTILQTWKNYNQIFADTCHKLDDICTTSNLNKSQEENELKIKREICLHILWNILKYPKHMKYRQINKQALYYYFTNKCHMSGADFDQVVWTMEYHLQDWGFKKGNGDNWYYQYNKIQLLHLWKCYRYWINKQIMYVFILLLIKQMI</sequence>
<comment type="caution">
    <text evidence="1">The sequence shown here is derived from an EMBL/GenBank/DDBJ whole genome shotgun (WGS) entry which is preliminary data.</text>
</comment>
<gene>
    <name evidence="1" type="ORF">RFI_02086</name>
</gene>
<keyword evidence="2" id="KW-1185">Reference proteome</keyword>
<organism evidence="1 2">
    <name type="scientific">Reticulomyxa filosa</name>
    <dbReference type="NCBI Taxonomy" id="46433"/>
    <lineage>
        <taxon>Eukaryota</taxon>
        <taxon>Sar</taxon>
        <taxon>Rhizaria</taxon>
        <taxon>Retaria</taxon>
        <taxon>Foraminifera</taxon>
        <taxon>Monothalamids</taxon>
        <taxon>Reticulomyxidae</taxon>
        <taxon>Reticulomyxa</taxon>
    </lineage>
</organism>
<accession>X6PA29</accession>
<evidence type="ECO:0000313" key="2">
    <source>
        <dbReference type="Proteomes" id="UP000023152"/>
    </source>
</evidence>
<dbReference type="EMBL" id="ASPP01002063">
    <property type="protein sequence ID" value="ETO34988.1"/>
    <property type="molecule type" value="Genomic_DNA"/>
</dbReference>